<dbReference type="PANTHER" id="PTHR31286">
    <property type="entry name" value="GLYCINE-RICH CELL WALL STRUCTURAL PROTEIN 1.8-LIKE"/>
    <property type="match status" value="1"/>
</dbReference>
<reference evidence="3" key="3">
    <citation type="submission" date="2023-03" db="UniProtKB">
        <authorList>
            <consortium name="EnsemblPlants"/>
        </authorList>
    </citation>
    <scope>IDENTIFICATION</scope>
    <source>
        <strain evidence="3">cv. Chiifu-401-42</strain>
    </source>
</reference>
<accession>M4E7C9</accession>
<dbReference type="Pfam" id="PF14111">
    <property type="entry name" value="DUF4283"/>
    <property type="match status" value="1"/>
</dbReference>
<dbReference type="Gramene" id="Bra024684.1">
    <property type="protein sequence ID" value="Bra024684.1-P"/>
    <property type="gene ID" value="Bra024684"/>
</dbReference>
<feature type="compositionally biased region" description="Basic and acidic residues" evidence="1">
    <location>
        <begin position="690"/>
        <end position="712"/>
    </location>
</feature>
<dbReference type="Proteomes" id="UP000011750">
    <property type="component" value="Chromosome A09"/>
</dbReference>
<evidence type="ECO:0000313" key="3">
    <source>
        <dbReference type="EnsemblPlants" id="Bra024684.1-P"/>
    </source>
</evidence>
<keyword evidence="4" id="KW-1185">Reference proteome</keyword>
<evidence type="ECO:0000256" key="1">
    <source>
        <dbReference type="SAM" id="MobiDB-lite"/>
    </source>
</evidence>
<dbReference type="InterPro" id="IPR040256">
    <property type="entry name" value="At4g02000-like"/>
</dbReference>
<dbReference type="InParanoid" id="M4E7C9"/>
<dbReference type="OMA" id="WNIAGSP"/>
<dbReference type="eggNOG" id="KOG1075">
    <property type="taxonomic scope" value="Eukaryota"/>
</dbReference>
<dbReference type="PANTHER" id="PTHR31286:SF87">
    <property type="entry name" value="DUF4283 DOMAIN-CONTAINING PROTEIN"/>
    <property type="match status" value="1"/>
</dbReference>
<feature type="domain" description="DUF4283" evidence="2">
    <location>
        <begin position="347"/>
        <end position="431"/>
    </location>
</feature>
<evidence type="ECO:0000259" key="2">
    <source>
        <dbReference type="Pfam" id="PF14111"/>
    </source>
</evidence>
<feature type="region of interest" description="Disordered" evidence="1">
    <location>
        <begin position="685"/>
        <end position="712"/>
    </location>
</feature>
<dbReference type="HOGENOM" id="CLU_372303_0_0_1"/>
<organism evidence="3 4">
    <name type="scientific">Brassica campestris</name>
    <name type="common">Field mustard</name>
    <dbReference type="NCBI Taxonomy" id="3711"/>
    <lineage>
        <taxon>Eukaryota</taxon>
        <taxon>Viridiplantae</taxon>
        <taxon>Streptophyta</taxon>
        <taxon>Embryophyta</taxon>
        <taxon>Tracheophyta</taxon>
        <taxon>Spermatophyta</taxon>
        <taxon>Magnoliopsida</taxon>
        <taxon>eudicotyledons</taxon>
        <taxon>Gunneridae</taxon>
        <taxon>Pentapetalae</taxon>
        <taxon>rosids</taxon>
        <taxon>malvids</taxon>
        <taxon>Brassicales</taxon>
        <taxon>Brassicaceae</taxon>
        <taxon>Brassiceae</taxon>
        <taxon>Brassica</taxon>
    </lineage>
</organism>
<dbReference type="InterPro" id="IPR025558">
    <property type="entry name" value="DUF4283"/>
</dbReference>
<reference evidence="3 4" key="2">
    <citation type="journal article" date="2018" name="Hortic Res">
        <title>Improved Brassica rapa reference genome by single-molecule sequencing and chromosome conformation capture technologies.</title>
        <authorList>
            <person name="Zhang L."/>
            <person name="Cai X."/>
            <person name="Wu J."/>
            <person name="Liu M."/>
            <person name="Grob S."/>
            <person name="Cheng F."/>
            <person name="Liang J."/>
            <person name="Cai C."/>
            <person name="Liu Z."/>
            <person name="Liu B."/>
            <person name="Wang F."/>
            <person name="Li S."/>
            <person name="Liu F."/>
            <person name="Li X."/>
            <person name="Cheng L."/>
            <person name="Yang W."/>
            <person name="Li M.H."/>
            <person name="Grossniklaus U."/>
            <person name="Zheng H."/>
            <person name="Wang X."/>
        </authorList>
    </citation>
    <scope>NUCLEOTIDE SEQUENCE [LARGE SCALE GENOMIC DNA]</scope>
    <source>
        <strain evidence="3 4">cv. Chiifu-401-42</strain>
    </source>
</reference>
<proteinExistence type="predicted"/>
<reference evidence="3 4" key="1">
    <citation type="journal article" date="2011" name="Nat. Genet.">
        <title>The genome of the mesopolyploid crop species Brassica rapa.</title>
        <authorList>
            <consortium name="Brassica rapa Genome Sequencing Project Consortium"/>
            <person name="Wang X."/>
            <person name="Wang H."/>
            <person name="Wang J."/>
            <person name="Sun R."/>
            <person name="Wu J."/>
            <person name="Liu S."/>
            <person name="Bai Y."/>
            <person name="Mun J.H."/>
            <person name="Bancroft I."/>
            <person name="Cheng F."/>
            <person name="Huang S."/>
            <person name="Li X."/>
            <person name="Hua W."/>
            <person name="Wang J."/>
            <person name="Wang X."/>
            <person name="Freeling M."/>
            <person name="Pires J.C."/>
            <person name="Paterson A.H."/>
            <person name="Chalhoub B."/>
            <person name="Wang B."/>
            <person name="Hayward A."/>
            <person name="Sharpe A.G."/>
            <person name="Park B.S."/>
            <person name="Weisshaar B."/>
            <person name="Liu B."/>
            <person name="Li B."/>
            <person name="Liu B."/>
            <person name="Tong C."/>
            <person name="Song C."/>
            <person name="Duran C."/>
            <person name="Peng C."/>
            <person name="Geng C."/>
            <person name="Koh C."/>
            <person name="Lin C."/>
            <person name="Edwards D."/>
            <person name="Mu D."/>
            <person name="Shen D."/>
            <person name="Soumpourou E."/>
            <person name="Li F."/>
            <person name="Fraser F."/>
            <person name="Conant G."/>
            <person name="Lassalle G."/>
            <person name="King G.J."/>
            <person name="Bonnema G."/>
            <person name="Tang H."/>
            <person name="Wang H."/>
            <person name="Belcram H."/>
            <person name="Zhou H."/>
            <person name="Hirakawa H."/>
            <person name="Abe H."/>
            <person name="Guo H."/>
            <person name="Wang H."/>
            <person name="Jin H."/>
            <person name="Parkin I.A."/>
            <person name="Batley J."/>
            <person name="Kim J.S."/>
            <person name="Just J."/>
            <person name="Li J."/>
            <person name="Xu J."/>
            <person name="Deng J."/>
            <person name="Kim J.A."/>
            <person name="Li J."/>
            <person name="Yu J."/>
            <person name="Meng J."/>
            <person name="Wang J."/>
            <person name="Min J."/>
            <person name="Poulain J."/>
            <person name="Wang J."/>
            <person name="Hatakeyama K."/>
            <person name="Wu K."/>
            <person name="Wang L."/>
            <person name="Fang L."/>
            <person name="Trick M."/>
            <person name="Links M.G."/>
            <person name="Zhao M."/>
            <person name="Jin M."/>
            <person name="Ramchiary N."/>
            <person name="Drou N."/>
            <person name="Berkman P.J."/>
            <person name="Cai Q."/>
            <person name="Huang Q."/>
            <person name="Li R."/>
            <person name="Tabata S."/>
            <person name="Cheng S."/>
            <person name="Zhang S."/>
            <person name="Zhang S."/>
            <person name="Huang S."/>
            <person name="Sato S."/>
            <person name="Sun S."/>
            <person name="Kwon S.J."/>
            <person name="Choi S.R."/>
            <person name="Lee T.H."/>
            <person name="Fan W."/>
            <person name="Zhao X."/>
            <person name="Tan X."/>
            <person name="Xu X."/>
            <person name="Wang Y."/>
            <person name="Qiu Y."/>
            <person name="Yin Y."/>
            <person name="Li Y."/>
            <person name="Du Y."/>
            <person name="Liao Y."/>
            <person name="Lim Y."/>
            <person name="Narusaka Y."/>
            <person name="Wang Y."/>
            <person name="Wang Z."/>
            <person name="Li Z."/>
            <person name="Wang Z."/>
            <person name="Xiong Z."/>
            <person name="Zhang Z."/>
        </authorList>
    </citation>
    <scope>NUCLEOTIDE SEQUENCE [LARGE SCALE GENOMIC DNA]</scope>
    <source>
        <strain evidence="3 4">cv. Chiifu-401-42</strain>
    </source>
</reference>
<sequence length="747" mass="79144">MEGFRIRSIQPESNFDLGFRVNLHRTTTYTWSLHGKKYRGSADGKFWDKSLLRDAFRDSVVVNLIPPSTSLTLAGDNLRRSRSSYSYVTMLPKKKKKLRPPFAVSSKIARFMGPSGSAVLGSKKARSLSLVNCPAVDVAASASQTHLTASLSSSSAIPILPVPVSVRFSGSPVGVVPATVQSPASVIPSGSLVGVIPATVQSSASVIPAGSPVGSPSSGPPIGVVPGPAPSPASVIPSGSPVGSLSSGPPIGILPAAIQSSASVSPSGSPVGALPSGSLAGVVPPETVTVISPRSAHAPLASIAPSQNYASLLKKSSQLKELGTPVEHVSGVPFVMIPDKNIESAKLEFKDFIYARFHSNVPTMGRIIGIINAVWAKSGPKIYVHDIGNGCFLLRVTNARTREVLLSRSCWNIAGSPMFVAPWSPDFSPDEAPLTSAVIPVEMRNVPYLLFNNESLSRLATAVGKPDSLAPETERKENFDVAKMYVKVDLTKELPRSIVSGFSNGHEVIIDISYPWLPVKCDSCSKFGHKMEQCRAGVAGRSSGKPYVQNTILEASRKRSKSRPGRSRDTKPGRSLSWVAKKVTLTDDGTSEGVLDQEAAVEVVTTLQEPVLLIEDSTEVPIGEVVTSVVPPEVVIAPDSVKEVEFSAPPAVSAEEGTLIDEDSVLEEGEFRSQDMSSAALGIINSSNHDAPRDTQDQVHESAADSTKDDLKLNISSDLQSGGLKKVDDPFFLVNNKKSGRKVTKQL</sequence>
<protein>
    <recommendedName>
        <fullName evidence="2">DUF4283 domain-containing protein</fullName>
    </recommendedName>
</protein>
<evidence type="ECO:0000313" key="4">
    <source>
        <dbReference type="Proteomes" id="UP000011750"/>
    </source>
</evidence>
<name>M4E7C9_BRACM</name>
<dbReference type="EnsemblPlants" id="Bra024684.1">
    <property type="protein sequence ID" value="Bra024684.1-P"/>
    <property type="gene ID" value="Bra024684"/>
</dbReference>
<dbReference type="AlphaFoldDB" id="M4E7C9"/>